<keyword evidence="2" id="KW-1185">Reference proteome</keyword>
<organism evidence="1 2">
    <name type="scientific">Knoellia aerolata DSM 18566</name>
    <dbReference type="NCBI Taxonomy" id="1385519"/>
    <lineage>
        <taxon>Bacteria</taxon>
        <taxon>Bacillati</taxon>
        <taxon>Actinomycetota</taxon>
        <taxon>Actinomycetes</taxon>
        <taxon>Micrococcales</taxon>
        <taxon>Intrasporangiaceae</taxon>
        <taxon>Knoellia</taxon>
    </lineage>
</organism>
<name>A0A0A0K2Z9_9MICO</name>
<dbReference type="STRING" id="1385519.N801_02780"/>
<evidence type="ECO:0008006" key="3">
    <source>
        <dbReference type="Google" id="ProtNLM"/>
    </source>
</evidence>
<protein>
    <recommendedName>
        <fullName evidence="3">PIN domain-containing protein</fullName>
    </recommendedName>
</protein>
<reference evidence="1 2" key="1">
    <citation type="submission" date="2013-08" db="EMBL/GenBank/DDBJ databases">
        <title>The genome sequence of Knoellia aerolata.</title>
        <authorList>
            <person name="Zhu W."/>
            <person name="Wang G."/>
        </authorList>
    </citation>
    <scope>NUCLEOTIDE SEQUENCE [LARGE SCALE GENOMIC DNA]</scope>
    <source>
        <strain evidence="1 2">DSM 18566</strain>
    </source>
</reference>
<sequence length="134" mass="14726">MTRFVIDAPTLVHLVDHDLTVDPDHQLVAPSGIRSQALELLLAQVLRGERDEATVRSTHERMTEMRMRLLGDRVSRMTAWRIARERGWATLRDAEYLAVARLQADALVSVDPDLVAAAEGVVPVAPLSALLGPG</sequence>
<dbReference type="Gene3D" id="3.40.50.1010">
    <property type="entry name" value="5'-nuclease"/>
    <property type="match status" value="1"/>
</dbReference>
<accession>A0A0A0K2Z9</accession>
<gene>
    <name evidence="1" type="ORF">N801_02780</name>
</gene>
<evidence type="ECO:0000313" key="1">
    <source>
        <dbReference type="EMBL" id="KGN42151.1"/>
    </source>
</evidence>
<dbReference type="eggNOG" id="ENOG5032ZCP">
    <property type="taxonomic scope" value="Bacteria"/>
</dbReference>
<dbReference type="Proteomes" id="UP000030013">
    <property type="component" value="Unassembled WGS sequence"/>
</dbReference>
<evidence type="ECO:0000313" key="2">
    <source>
        <dbReference type="Proteomes" id="UP000030013"/>
    </source>
</evidence>
<dbReference type="EMBL" id="AVPL01000008">
    <property type="protein sequence ID" value="KGN42151.1"/>
    <property type="molecule type" value="Genomic_DNA"/>
</dbReference>
<dbReference type="RefSeq" id="WP_035934111.1">
    <property type="nucleotide sequence ID" value="NZ_AVPL01000008.1"/>
</dbReference>
<proteinExistence type="predicted"/>
<comment type="caution">
    <text evidence="1">The sequence shown here is derived from an EMBL/GenBank/DDBJ whole genome shotgun (WGS) entry which is preliminary data.</text>
</comment>
<dbReference type="AlphaFoldDB" id="A0A0A0K2Z9"/>
<dbReference type="OrthoDB" id="8370557at2"/>